<reference evidence="3" key="1">
    <citation type="journal article" date="2018" name="Biotechnol. Bioeng.">
        <title>A reference genome of the Chinese hamster based on a hybrid assembly strategy.</title>
        <authorList>
            <person name="Rupp O."/>
            <person name="MacDonald M.L."/>
            <person name="Li S."/>
            <person name="Dhiman H."/>
            <person name="Polson S."/>
            <person name="Griep S."/>
            <person name="Heffner K."/>
            <person name="Hernandez I."/>
            <person name="Brinkrolf K."/>
            <person name="Jadhav V."/>
            <person name="Samoudi M."/>
            <person name="Hao H."/>
            <person name="Kingham B."/>
            <person name="Goesmann A."/>
            <person name="Betenbaugh M.J."/>
            <person name="Lewis N.E."/>
            <person name="Borth N."/>
            <person name="Lee K.H."/>
        </authorList>
    </citation>
    <scope>NUCLEOTIDE SEQUENCE [LARGE SCALE GENOMIC DNA]</scope>
    <source>
        <strain evidence="3">17A/GY</strain>
    </source>
</reference>
<gene>
    <name evidence="4" type="primary">Ttc24</name>
</gene>
<keyword evidence="1" id="KW-0802">TPR repeat</keyword>
<dbReference type="OrthoDB" id="9991614at2759"/>
<dbReference type="RefSeq" id="XP_035312056.1">
    <property type="nucleotide sequence ID" value="XM_035456165.1"/>
</dbReference>
<dbReference type="PROSITE" id="PS50005">
    <property type="entry name" value="TPR"/>
    <property type="match status" value="1"/>
</dbReference>
<proteinExistence type="predicted"/>
<dbReference type="RefSeq" id="XP_035307222.1">
    <property type="nucleotide sequence ID" value="XM_035451331.1"/>
</dbReference>
<evidence type="ECO:0000313" key="3">
    <source>
        <dbReference type="Proteomes" id="UP001108280"/>
    </source>
</evidence>
<reference evidence="3" key="2">
    <citation type="journal article" date="2020" name="Biotechnol. Bioeng.">
        <title>Chromosome-scale scaffolds for the Chinese hamster reference genome assembly to facilitate the study of the CHO epigenome.</title>
        <authorList>
            <person name="Hilliard W."/>
            <person name="MacDonald M."/>
            <person name="Lee K.H."/>
        </authorList>
    </citation>
    <scope>NUCLEOTIDE SEQUENCE [LARGE SCALE GENOMIC DNA]</scope>
    <source>
        <strain evidence="3">17A/GY</strain>
    </source>
</reference>
<evidence type="ECO:0000313" key="4">
    <source>
        <dbReference type="RefSeq" id="XP_035307222.1"/>
    </source>
</evidence>
<dbReference type="Pfam" id="PF13424">
    <property type="entry name" value="TPR_12"/>
    <property type="match status" value="1"/>
</dbReference>
<dbReference type="SUPFAM" id="SSF48452">
    <property type="entry name" value="TPR-like"/>
    <property type="match status" value="2"/>
</dbReference>
<evidence type="ECO:0000256" key="1">
    <source>
        <dbReference type="PROSITE-ProRule" id="PRU00339"/>
    </source>
</evidence>
<dbReference type="Gene3D" id="1.25.40.10">
    <property type="entry name" value="Tetratricopeptide repeat domain"/>
    <property type="match status" value="2"/>
</dbReference>
<feature type="repeat" description="TPR" evidence="1">
    <location>
        <begin position="283"/>
        <end position="316"/>
    </location>
</feature>
<dbReference type="AlphaFoldDB" id="A0A9J7HCZ0"/>
<sequence>MEEIAPRSSPVPRGSHLKLEPVPKPSNCKKKKEKRKWLQQEANIQTLTRAGLRALQAGQAQEALGSFQKAFLLASKVLSTRDSPVLRACAFNLGAAYVETGDPAIGLELLLRAHPEEKFEGWCHGDQCFNVALAYHALGELTQALDWYHRALGHYQSQGDHGEAQAKMGACYEALGWPKQAACSLQEASRAYARAGQLWDAALAQVAAVRCMLSSGQHGPSEVLQALEESRELADADCSTDRALLGPLYNDLGMGYFQLQLFPLAVEAFLQALPLCRQPAEQATVLQNLGMAYNVLGSYQEAQEFHQKAANLHGSVGQRLEQGRSFGGLAFSLSQMGDHRAAWDSYLHALQAAQDTGDMKGQWQACEGLGAAAARLGQHEKSLKYYKEALAQCQHEPGSVRERLVAKLADAMRTFLAQERLARAPILVT</sequence>
<dbReference type="PANTHER" id="PTHR47050:SF2">
    <property type="entry name" value="TETRATRICOPEPTIDE REPEAT PROTEIN 24"/>
    <property type="match status" value="1"/>
</dbReference>
<keyword evidence="3" id="KW-1185">Reference proteome</keyword>
<accession>A0A9J7HCZ0</accession>
<dbReference type="SMART" id="SM00028">
    <property type="entry name" value="TPR"/>
    <property type="match status" value="6"/>
</dbReference>
<dbReference type="CTD" id="164118"/>
<protein>
    <submittedName>
        <fullName evidence="4">Tetratricopeptide repeat protein 24</fullName>
    </submittedName>
</protein>
<feature type="region of interest" description="Disordered" evidence="2">
    <location>
        <begin position="1"/>
        <end position="35"/>
    </location>
</feature>
<organism evidence="3 4">
    <name type="scientific">Cricetulus griseus</name>
    <name type="common">Chinese hamster</name>
    <name type="synonym">Cricetulus barabensis griseus</name>
    <dbReference type="NCBI Taxonomy" id="10029"/>
    <lineage>
        <taxon>Eukaryota</taxon>
        <taxon>Metazoa</taxon>
        <taxon>Chordata</taxon>
        <taxon>Craniata</taxon>
        <taxon>Vertebrata</taxon>
        <taxon>Euteleostomi</taxon>
        <taxon>Mammalia</taxon>
        <taxon>Eutheria</taxon>
        <taxon>Euarchontoglires</taxon>
        <taxon>Glires</taxon>
        <taxon>Rodentia</taxon>
        <taxon>Myomorpha</taxon>
        <taxon>Muroidea</taxon>
        <taxon>Cricetidae</taxon>
        <taxon>Cricetinae</taxon>
        <taxon>Cricetulus</taxon>
    </lineage>
</organism>
<name>A0A9J7HCZ0_CRIGR</name>
<dbReference type="Pfam" id="PF13176">
    <property type="entry name" value="TPR_7"/>
    <property type="match status" value="1"/>
</dbReference>
<dbReference type="InterPro" id="IPR011990">
    <property type="entry name" value="TPR-like_helical_dom_sf"/>
</dbReference>
<dbReference type="InterPro" id="IPR024812">
    <property type="entry name" value="TPR_24"/>
</dbReference>
<evidence type="ECO:0000256" key="2">
    <source>
        <dbReference type="SAM" id="MobiDB-lite"/>
    </source>
</evidence>
<dbReference type="GeneID" id="100762621"/>
<dbReference type="PANTHER" id="PTHR47050">
    <property type="entry name" value="TETRATRICOPEPTIDE REPEAT PROTEIN 24"/>
    <property type="match status" value="1"/>
</dbReference>
<dbReference type="KEGG" id="cge:100762621"/>
<reference evidence="4" key="3">
    <citation type="submission" date="2025-08" db="UniProtKB">
        <authorList>
            <consortium name="RefSeq"/>
        </authorList>
    </citation>
    <scope>IDENTIFICATION</scope>
    <source>
        <strain evidence="4">17A/GY</strain>
        <tissue evidence="4">Liver</tissue>
    </source>
</reference>
<dbReference type="InterPro" id="IPR019734">
    <property type="entry name" value="TPR_rpt"/>
</dbReference>
<dbReference type="Proteomes" id="UP001108280">
    <property type="component" value="Chromosome 1"/>
</dbReference>